<accession>A0AAD8EGH2</accession>
<name>A0AAD8EGH2_DIPPU</name>
<reference evidence="2" key="2">
    <citation type="submission" date="2023-05" db="EMBL/GenBank/DDBJ databases">
        <authorList>
            <person name="Fouks B."/>
        </authorList>
    </citation>
    <scope>NUCLEOTIDE SEQUENCE</scope>
    <source>
        <strain evidence="2">Stay&amp;Tobe</strain>
        <tissue evidence="2">Testes</tissue>
    </source>
</reference>
<reference evidence="2" key="1">
    <citation type="journal article" date="2023" name="IScience">
        <title>Live-bearing cockroach genome reveals convergent evolutionary mechanisms linked to viviparity in insects and beyond.</title>
        <authorList>
            <person name="Fouks B."/>
            <person name="Harrison M.C."/>
            <person name="Mikhailova A.A."/>
            <person name="Marchal E."/>
            <person name="English S."/>
            <person name="Carruthers M."/>
            <person name="Jennings E.C."/>
            <person name="Chiamaka E.L."/>
            <person name="Frigard R.A."/>
            <person name="Pippel M."/>
            <person name="Attardo G.M."/>
            <person name="Benoit J.B."/>
            <person name="Bornberg-Bauer E."/>
            <person name="Tobe S.S."/>
        </authorList>
    </citation>
    <scope>NUCLEOTIDE SEQUENCE</scope>
    <source>
        <strain evidence="2">Stay&amp;Tobe</strain>
    </source>
</reference>
<organism evidence="2 3">
    <name type="scientific">Diploptera punctata</name>
    <name type="common">Pacific beetle cockroach</name>
    <dbReference type="NCBI Taxonomy" id="6984"/>
    <lineage>
        <taxon>Eukaryota</taxon>
        <taxon>Metazoa</taxon>
        <taxon>Ecdysozoa</taxon>
        <taxon>Arthropoda</taxon>
        <taxon>Hexapoda</taxon>
        <taxon>Insecta</taxon>
        <taxon>Pterygota</taxon>
        <taxon>Neoptera</taxon>
        <taxon>Polyneoptera</taxon>
        <taxon>Dictyoptera</taxon>
        <taxon>Blattodea</taxon>
        <taxon>Blaberoidea</taxon>
        <taxon>Blaberidae</taxon>
        <taxon>Diplopterinae</taxon>
        <taxon>Diploptera</taxon>
    </lineage>
</organism>
<dbReference type="AlphaFoldDB" id="A0AAD8EGH2"/>
<keyword evidence="3" id="KW-1185">Reference proteome</keyword>
<dbReference type="Proteomes" id="UP001233999">
    <property type="component" value="Unassembled WGS sequence"/>
</dbReference>
<feature type="compositionally biased region" description="Basic and acidic residues" evidence="1">
    <location>
        <begin position="34"/>
        <end position="61"/>
    </location>
</feature>
<sequence length="61" mass="7276">KNVMTDHRDLHQTFDTQSRNRLPYKATELLKTVPPREGDEKSTVDVRRHTQKKPELYVKKD</sequence>
<evidence type="ECO:0000256" key="1">
    <source>
        <dbReference type="SAM" id="MobiDB-lite"/>
    </source>
</evidence>
<gene>
    <name evidence="2" type="ORF">L9F63_017555</name>
</gene>
<evidence type="ECO:0000313" key="2">
    <source>
        <dbReference type="EMBL" id="KAJ9589241.1"/>
    </source>
</evidence>
<feature type="region of interest" description="Disordered" evidence="1">
    <location>
        <begin position="32"/>
        <end position="61"/>
    </location>
</feature>
<evidence type="ECO:0000313" key="3">
    <source>
        <dbReference type="Proteomes" id="UP001233999"/>
    </source>
</evidence>
<proteinExistence type="predicted"/>
<feature type="non-terminal residue" evidence="2">
    <location>
        <position position="61"/>
    </location>
</feature>
<protein>
    <submittedName>
        <fullName evidence="2">Uncharacterized protein</fullName>
    </submittedName>
</protein>
<feature type="non-terminal residue" evidence="2">
    <location>
        <position position="1"/>
    </location>
</feature>
<comment type="caution">
    <text evidence="2">The sequence shown here is derived from an EMBL/GenBank/DDBJ whole genome shotgun (WGS) entry which is preliminary data.</text>
</comment>
<dbReference type="EMBL" id="JASPKZ010004960">
    <property type="protein sequence ID" value="KAJ9589241.1"/>
    <property type="molecule type" value="Genomic_DNA"/>
</dbReference>